<evidence type="ECO:0000313" key="1">
    <source>
        <dbReference type="EMBL" id="BBI36646.1"/>
    </source>
</evidence>
<dbReference type="EMBL" id="AP019400">
    <property type="protein sequence ID" value="BBI36646.1"/>
    <property type="molecule type" value="Genomic_DNA"/>
</dbReference>
<keyword evidence="2" id="KW-1185">Reference proteome</keyword>
<dbReference type="KEGG" id="cohn:KCTCHS21_60450"/>
<sequence length="61" mass="7131">MSIRELDPKIRVSIRELDPKIRVSIRELDPKIRGTNCIVLITNKLAPYFFLRTPVALLRKI</sequence>
<reference evidence="1 2" key="1">
    <citation type="submission" date="2019-01" db="EMBL/GenBank/DDBJ databases">
        <title>Complete genome sequence of Cohnella hallensis HS21 isolated from Korean fir (Abies koreana) rhizospheric soil.</title>
        <authorList>
            <person name="Jiang L."/>
            <person name="Kang S.W."/>
            <person name="Kim S."/>
            <person name="Jung J."/>
            <person name="Kim C.Y."/>
            <person name="Kim D.H."/>
            <person name="Kim S.W."/>
            <person name="Lee J."/>
        </authorList>
    </citation>
    <scope>NUCLEOTIDE SEQUENCE [LARGE SCALE GENOMIC DNA]</scope>
    <source>
        <strain evidence="1 2">HS21</strain>
    </source>
</reference>
<accession>A0A3T1DER0</accession>
<dbReference type="AlphaFoldDB" id="A0A3T1DER0"/>
<gene>
    <name evidence="1" type="ORF">KCTCHS21_60450</name>
</gene>
<dbReference type="Proteomes" id="UP000289856">
    <property type="component" value="Chromosome"/>
</dbReference>
<organism evidence="1 2">
    <name type="scientific">Cohnella abietis</name>
    <dbReference type="NCBI Taxonomy" id="2507935"/>
    <lineage>
        <taxon>Bacteria</taxon>
        <taxon>Bacillati</taxon>
        <taxon>Bacillota</taxon>
        <taxon>Bacilli</taxon>
        <taxon>Bacillales</taxon>
        <taxon>Paenibacillaceae</taxon>
        <taxon>Cohnella</taxon>
    </lineage>
</organism>
<name>A0A3T1DER0_9BACL</name>
<evidence type="ECO:0000313" key="2">
    <source>
        <dbReference type="Proteomes" id="UP000289856"/>
    </source>
</evidence>
<proteinExistence type="predicted"/>
<protein>
    <submittedName>
        <fullName evidence="1">Uncharacterized protein</fullName>
    </submittedName>
</protein>